<name>A0A1M6SI20_9BACT</name>
<dbReference type="EMBL" id="FQZU01000024">
    <property type="protein sequence ID" value="SHK44310.1"/>
    <property type="molecule type" value="Genomic_DNA"/>
</dbReference>
<gene>
    <name evidence="1" type="ORF">SAMN02745216_03468</name>
</gene>
<dbReference type="RefSeq" id="WP_073477512.1">
    <property type="nucleotide sequence ID" value="NZ_FQZU01000024.1"/>
</dbReference>
<evidence type="ECO:0000313" key="1">
    <source>
        <dbReference type="EMBL" id="SHK44310.1"/>
    </source>
</evidence>
<dbReference type="AlphaFoldDB" id="A0A1M6SI20"/>
<reference evidence="2" key="1">
    <citation type="submission" date="2016-11" db="EMBL/GenBank/DDBJ databases">
        <authorList>
            <person name="Varghese N."/>
            <person name="Submissions S."/>
        </authorList>
    </citation>
    <scope>NUCLEOTIDE SEQUENCE [LARGE SCALE GENOMIC DNA]</scope>
    <source>
        <strain evidence="2">DSM 16219</strain>
    </source>
</reference>
<dbReference type="OrthoDB" id="9874936at2"/>
<sequence>MKFYENMDPIERELMILKAVLGSVSLEGMKRAAEECESEIAKLEDKRHFKSTLKPKDQTG</sequence>
<dbReference type="STRING" id="1121393.SAMN02745216_03468"/>
<evidence type="ECO:0000313" key="2">
    <source>
        <dbReference type="Proteomes" id="UP000183994"/>
    </source>
</evidence>
<dbReference type="Proteomes" id="UP000183994">
    <property type="component" value="Unassembled WGS sequence"/>
</dbReference>
<proteinExistence type="predicted"/>
<organism evidence="1 2">
    <name type="scientific">Desulfatibacillum alkenivorans DSM 16219</name>
    <dbReference type="NCBI Taxonomy" id="1121393"/>
    <lineage>
        <taxon>Bacteria</taxon>
        <taxon>Pseudomonadati</taxon>
        <taxon>Thermodesulfobacteriota</taxon>
        <taxon>Desulfobacteria</taxon>
        <taxon>Desulfobacterales</taxon>
        <taxon>Desulfatibacillaceae</taxon>
        <taxon>Desulfatibacillum</taxon>
    </lineage>
</organism>
<keyword evidence="2" id="KW-1185">Reference proteome</keyword>
<protein>
    <submittedName>
        <fullName evidence="1">Uncharacterized protein</fullName>
    </submittedName>
</protein>
<accession>A0A1M6SI20</accession>